<dbReference type="PANTHER" id="PTHR11987">
    <property type="entry name" value="ALPHA-2,8-SIALYLTRANSFERASE"/>
    <property type="match status" value="1"/>
</dbReference>
<keyword evidence="3" id="KW-0328">Glycosyltransferase</keyword>
<accession>A0AAE0LEE5</accession>
<sequence length="1218" mass="134336">MAMRRLWGGSRVDPGKSKKTDDPSPNSSVASSWNAGSKGHPVGASTVASPATLPKTTEAPSPNKSFSEATASSPAAKPTSSDAAFMAAAAVAARGAQATAPSQQDNSPKGKHVSVAQKPGMGSTANSLLHRIRLWIRASKQGKPQRVRTMLFLLLLLAGVGVLARSRVGLSINSGTLAVTPTARGLSLTPPIDARETNQNMQDDSDSTSKTASPVAASPHIAEPQETTVDNVESEDPDVEAGTEAARAALEESQKLAQGISEDNGVKEELMEDAEAKLTIEERFQEAQMQREIAEKMEALDNQATGLDGDAEIDPQLAAAAQDQDGMDEEDLLKGDANKAVSDEYRTANIRVIDGIEFERVGDDWFPVTTKDPKERSQEEKKIVALERVEKAAMRTSRRDQMVQKLMLAGLPEEQAKLVVESKLQGKLADVNVKKGKHGGGQAQAGGLGLTVTEMRGKGAADSIETAEEQAVRMAVEADKELFDDSSEQAKFKSWFDRKSVRDRLDERRFINCADKQNPEIPSTEGLRVVPPLKAEQFLWKPNPEPVNGTEEFLAGPVALEAAVMANAAAQLDVSRAPVMARMWGKCALVGNSGMLRMSNFGKSIDSHDTVLRINQAPVLGYSRRVGTMVTHRVFNRLWARLYYTGQTQSQKKNKVQEQYPLETNLTLLITRATLKEYGLLAAQLADTRPDVLAARISSRACSMAQPLLEGYRERLCHQGFGPYKGLNVPSSGWVAGHMLLQLCTSVSVYGFGVEGMQKASRGLPTGMEEKLGRVYEAVQKRNITYHYFSGLGSRKEGNDVHSFDTEEKTFEALSNAGYLTFCRYREGDDEHNWRCGCQDPTGESCMPEVLDDGEDPNSDCQPGFDCPIDEARKRLAKLEEQAKLEGGNVRNVVVGGRGRGRGTRMEEIEREMAHLQELESQKKFEEARQIKLREEERLRAEQERHMAAESKRREKILEDQRELMRRQQELLNPKPSPPPSPPPPPPSPPPPPPPEPSPPPALPPTPDAEGEGTETEVGNATAGLSEAARKASSEERRRKRREEKLLQQEEKQRRQAEHEEDRASDRKSVELKQQAKALEAAAEFAAEQLAEKEAMAAEKLAQQETTILQAQQELQAQALERENSLLRAQQALEIEAKKREGELQMAAKAKEQELQTVMAEQKNLLMMKMQEEGVENEKKLEIERQSFYTEQESKWKKREEKLVGELNALGQQYQVRA</sequence>
<dbReference type="Proteomes" id="UP001190700">
    <property type="component" value="Unassembled WGS sequence"/>
</dbReference>
<evidence type="ECO:0000256" key="7">
    <source>
        <dbReference type="ARBA" id="ARBA00022989"/>
    </source>
</evidence>
<comment type="subcellular location">
    <subcellularLocation>
        <location evidence="1">Golgi apparatus membrane</location>
        <topology evidence="1">Single-pass type II membrane protein</topology>
    </subcellularLocation>
</comment>
<feature type="compositionally biased region" description="Polar residues" evidence="12">
    <location>
        <begin position="197"/>
        <end position="212"/>
    </location>
</feature>
<name>A0AAE0LEE5_9CHLO</name>
<comment type="caution">
    <text evidence="13">The sequence shown here is derived from an EMBL/GenBank/DDBJ whole genome shotgun (WGS) entry which is preliminary data.</text>
</comment>
<evidence type="ECO:0000256" key="6">
    <source>
        <dbReference type="ARBA" id="ARBA00022968"/>
    </source>
</evidence>
<keyword evidence="8" id="KW-0333">Golgi apparatus</keyword>
<keyword evidence="11" id="KW-0175">Coiled coil</keyword>
<feature type="region of interest" description="Disordered" evidence="12">
    <location>
        <begin position="186"/>
        <end position="242"/>
    </location>
</feature>
<dbReference type="InterPro" id="IPR050943">
    <property type="entry name" value="Glycosyltr_29_Sialyltrsf"/>
</dbReference>
<evidence type="ECO:0000256" key="4">
    <source>
        <dbReference type="ARBA" id="ARBA00022679"/>
    </source>
</evidence>
<feature type="compositionally biased region" description="Basic and acidic residues" evidence="12">
    <location>
        <begin position="13"/>
        <end position="22"/>
    </location>
</feature>
<feature type="compositionally biased region" description="Basic and acidic residues" evidence="12">
    <location>
        <begin position="1028"/>
        <end position="1071"/>
    </location>
</feature>
<evidence type="ECO:0000256" key="3">
    <source>
        <dbReference type="ARBA" id="ARBA00022676"/>
    </source>
</evidence>
<dbReference type="Pfam" id="PF00777">
    <property type="entry name" value="Glyco_transf_29"/>
    <property type="match status" value="1"/>
</dbReference>
<evidence type="ECO:0000313" key="13">
    <source>
        <dbReference type="EMBL" id="KAK3282213.1"/>
    </source>
</evidence>
<dbReference type="PANTHER" id="PTHR11987:SF36">
    <property type="entry name" value="SIA-ALPHA-2,3-GAL-BETA-1,4-GLCNAC-R:ALPHA 2,8-SIALYLTRANSFERASE"/>
    <property type="match status" value="1"/>
</dbReference>
<dbReference type="GO" id="GO:0000139">
    <property type="term" value="C:Golgi membrane"/>
    <property type="evidence" value="ECO:0007669"/>
    <property type="project" value="UniProtKB-SubCell"/>
</dbReference>
<evidence type="ECO:0000256" key="2">
    <source>
        <dbReference type="ARBA" id="ARBA00006003"/>
    </source>
</evidence>
<evidence type="ECO:0000256" key="9">
    <source>
        <dbReference type="ARBA" id="ARBA00023136"/>
    </source>
</evidence>
<keyword evidence="6" id="KW-0735">Signal-anchor</keyword>
<feature type="coiled-coil region" evidence="11">
    <location>
        <begin position="869"/>
        <end position="968"/>
    </location>
</feature>
<feature type="compositionally biased region" description="Polar residues" evidence="12">
    <location>
        <begin position="46"/>
        <end position="66"/>
    </location>
</feature>
<reference evidence="13 14" key="1">
    <citation type="journal article" date="2015" name="Genome Biol. Evol.">
        <title>Comparative Genomics of a Bacterivorous Green Alga Reveals Evolutionary Causalities and Consequences of Phago-Mixotrophic Mode of Nutrition.</title>
        <authorList>
            <person name="Burns J.A."/>
            <person name="Paasch A."/>
            <person name="Narechania A."/>
            <person name="Kim E."/>
        </authorList>
    </citation>
    <scope>NUCLEOTIDE SEQUENCE [LARGE SCALE GENOMIC DNA]</scope>
    <source>
        <strain evidence="13 14">PLY_AMNH</strain>
    </source>
</reference>
<feature type="compositionally biased region" description="Polar residues" evidence="12">
    <location>
        <begin position="23"/>
        <end position="35"/>
    </location>
</feature>
<dbReference type="Gene3D" id="3.90.1480.20">
    <property type="entry name" value="Glycosyl transferase family 29"/>
    <property type="match status" value="1"/>
</dbReference>
<dbReference type="GO" id="GO:0008373">
    <property type="term" value="F:sialyltransferase activity"/>
    <property type="evidence" value="ECO:0007669"/>
    <property type="project" value="InterPro"/>
</dbReference>
<keyword evidence="7" id="KW-1133">Transmembrane helix</keyword>
<evidence type="ECO:0000256" key="11">
    <source>
        <dbReference type="SAM" id="Coils"/>
    </source>
</evidence>
<evidence type="ECO:0000313" key="14">
    <source>
        <dbReference type="Proteomes" id="UP001190700"/>
    </source>
</evidence>
<evidence type="ECO:0000256" key="1">
    <source>
        <dbReference type="ARBA" id="ARBA00004323"/>
    </source>
</evidence>
<dbReference type="CDD" id="cd19952">
    <property type="entry name" value="GT29"/>
    <property type="match status" value="1"/>
</dbReference>
<keyword evidence="14" id="KW-1185">Reference proteome</keyword>
<evidence type="ECO:0000256" key="5">
    <source>
        <dbReference type="ARBA" id="ARBA00022692"/>
    </source>
</evidence>
<dbReference type="EMBL" id="LGRX02003460">
    <property type="protein sequence ID" value="KAK3282213.1"/>
    <property type="molecule type" value="Genomic_DNA"/>
</dbReference>
<dbReference type="AlphaFoldDB" id="A0AAE0LEE5"/>
<evidence type="ECO:0000256" key="12">
    <source>
        <dbReference type="SAM" id="MobiDB-lite"/>
    </source>
</evidence>
<feature type="region of interest" description="Disordered" evidence="12">
    <location>
        <begin position="96"/>
        <end position="123"/>
    </location>
</feature>
<keyword evidence="5" id="KW-0812">Transmembrane</keyword>
<feature type="compositionally biased region" description="Pro residues" evidence="12">
    <location>
        <begin position="975"/>
        <end position="1007"/>
    </location>
</feature>
<feature type="region of interest" description="Disordered" evidence="12">
    <location>
        <begin position="1"/>
        <end position="78"/>
    </location>
</feature>
<feature type="region of interest" description="Disordered" evidence="12">
    <location>
        <begin position="971"/>
        <end position="1075"/>
    </location>
</feature>
<keyword evidence="10" id="KW-0325">Glycoprotein</keyword>
<organism evidence="13 14">
    <name type="scientific">Cymbomonas tetramitiformis</name>
    <dbReference type="NCBI Taxonomy" id="36881"/>
    <lineage>
        <taxon>Eukaryota</taxon>
        <taxon>Viridiplantae</taxon>
        <taxon>Chlorophyta</taxon>
        <taxon>Pyramimonadophyceae</taxon>
        <taxon>Pyramimonadales</taxon>
        <taxon>Pyramimonadaceae</taxon>
        <taxon>Cymbomonas</taxon>
    </lineage>
</organism>
<comment type="similarity">
    <text evidence="2">Belongs to the glycosyltransferase 29 family.</text>
</comment>
<keyword evidence="9" id="KW-0472">Membrane</keyword>
<proteinExistence type="inferred from homology"/>
<gene>
    <name evidence="13" type="ORF">CYMTET_10051</name>
</gene>
<protein>
    <submittedName>
        <fullName evidence="13">Uncharacterized protein</fullName>
    </submittedName>
</protein>
<evidence type="ECO:0000256" key="10">
    <source>
        <dbReference type="ARBA" id="ARBA00023180"/>
    </source>
</evidence>
<evidence type="ECO:0000256" key="8">
    <source>
        <dbReference type="ARBA" id="ARBA00023034"/>
    </source>
</evidence>
<dbReference type="InterPro" id="IPR001675">
    <property type="entry name" value="Glyco_trans_29"/>
</dbReference>
<dbReference type="InterPro" id="IPR038578">
    <property type="entry name" value="GT29-like_sf"/>
</dbReference>
<keyword evidence="4" id="KW-0808">Transferase</keyword>
<feature type="compositionally biased region" description="Low complexity" evidence="12">
    <location>
        <begin position="67"/>
        <end position="78"/>
    </location>
</feature>
<feature type="compositionally biased region" description="Acidic residues" evidence="12">
    <location>
        <begin position="232"/>
        <end position="241"/>
    </location>
</feature>